<evidence type="ECO:0000256" key="1">
    <source>
        <dbReference type="ARBA" id="ARBA00006814"/>
    </source>
</evidence>
<dbReference type="PANTHER" id="PTHR30302:SF1">
    <property type="entry name" value="HYDROGENASE 2 MATURATION PROTEASE"/>
    <property type="match status" value="1"/>
</dbReference>
<sequence length="177" mass="19386">MKSIYDEIVPVAPVTVLGIGNIILRDEGFGVRAMEYLEEHYSFPQEVRLLDGGTLGPELLHFVTGTEKLLILDAVAGDAAPGTVYRFENDAVMAHFQEKMSSHEIGIQDVLAWLTVTGRSIPNVVVLGMQPYELTAGLTLSPEMAAALPSFAHRAVEELVRFGVIPKERSVPRRQTA</sequence>
<keyword evidence="3" id="KW-0645">Protease</keyword>
<evidence type="ECO:0000313" key="9">
    <source>
        <dbReference type="Proteomes" id="UP000515480"/>
    </source>
</evidence>
<keyword evidence="5" id="KW-0064">Aspartyl protease</keyword>
<keyword evidence="2 7" id="KW-0533">Nickel</keyword>
<evidence type="ECO:0000313" key="8">
    <source>
        <dbReference type="EMBL" id="QNH54955.1"/>
    </source>
</evidence>
<dbReference type="RefSeq" id="WP_009440648.1">
    <property type="nucleotide sequence ID" value="NZ_CP060204.1"/>
</dbReference>
<evidence type="ECO:0000256" key="7">
    <source>
        <dbReference type="PIRSR" id="PIRSR604419-1"/>
    </source>
</evidence>
<proteinExistence type="inferred from homology"/>
<evidence type="ECO:0000256" key="5">
    <source>
        <dbReference type="ARBA" id="ARBA00022750"/>
    </source>
</evidence>
<gene>
    <name evidence="8" type="ORF">H1B31_03100</name>
</gene>
<feature type="binding site" evidence="7">
    <location>
        <position position="27"/>
    </location>
    <ligand>
        <name>Ni(2+)</name>
        <dbReference type="ChEBI" id="CHEBI:49786"/>
    </ligand>
</feature>
<name>A0A7G7VLG2_9FIRM</name>
<dbReference type="InterPro" id="IPR023430">
    <property type="entry name" value="Pept_HybD-like_dom_sf"/>
</dbReference>
<dbReference type="GO" id="GO:0046872">
    <property type="term" value="F:metal ion binding"/>
    <property type="evidence" value="ECO:0007669"/>
    <property type="project" value="UniProtKB-KW"/>
</dbReference>
<dbReference type="FunFam" id="3.40.50.1450:FF:000002">
    <property type="entry name" value="Hydrogenase 1 maturation protease"/>
    <property type="match status" value="1"/>
</dbReference>
<dbReference type="GO" id="GO:0016485">
    <property type="term" value="P:protein processing"/>
    <property type="evidence" value="ECO:0007669"/>
    <property type="project" value="InterPro"/>
</dbReference>
<dbReference type="PRINTS" id="PR00446">
    <property type="entry name" value="HYDRGNUPTAKE"/>
</dbReference>
<accession>A0A7G7VLG2</accession>
<dbReference type="NCBIfam" id="TIGR00140">
    <property type="entry name" value="hupD"/>
    <property type="match status" value="1"/>
</dbReference>
<dbReference type="CDD" id="cd06062">
    <property type="entry name" value="H2MP_MemB-H2up"/>
    <property type="match status" value="1"/>
</dbReference>
<evidence type="ECO:0000256" key="4">
    <source>
        <dbReference type="ARBA" id="ARBA00022723"/>
    </source>
</evidence>
<feature type="binding site" evidence="7">
    <location>
        <position position="103"/>
    </location>
    <ligand>
        <name>Ni(2+)</name>
        <dbReference type="ChEBI" id="CHEBI:49786"/>
    </ligand>
</feature>
<dbReference type="SUPFAM" id="SSF53163">
    <property type="entry name" value="HybD-like"/>
    <property type="match status" value="1"/>
</dbReference>
<reference evidence="8 9" key="1">
    <citation type="submission" date="2020-07" db="EMBL/GenBank/DDBJ databases">
        <title>Complete genome and description of Selenomonas timonensis sp. nov., a new bacterium isolated from a gingivitis subject.</title>
        <authorList>
            <person name="Antezack A."/>
        </authorList>
    </citation>
    <scope>NUCLEOTIDE SEQUENCE [LARGE SCALE GENOMIC DNA]</scope>
    <source>
        <strain evidence="8 9">Marseille-Q3039</strain>
    </source>
</reference>
<dbReference type="KEGG" id="stim:H1B31_03100"/>
<evidence type="ECO:0000256" key="3">
    <source>
        <dbReference type="ARBA" id="ARBA00022670"/>
    </source>
</evidence>
<protein>
    <submittedName>
        <fullName evidence="8">HyaD/HybD family hydrogenase maturation endopeptidase</fullName>
    </submittedName>
</protein>
<dbReference type="GO" id="GO:0004190">
    <property type="term" value="F:aspartic-type endopeptidase activity"/>
    <property type="evidence" value="ECO:0007669"/>
    <property type="project" value="UniProtKB-KW"/>
</dbReference>
<organism evidence="8 9">
    <name type="scientific">Selenomonas timonae</name>
    <dbReference type="NCBI Taxonomy" id="2754044"/>
    <lineage>
        <taxon>Bacteria</taxon>
        <taxon>Bacillati</taxon>
        <taxon>Bacillota</taxon>
        <taxon>Negativicutes</taxon>
        <taxon>Selenomonadales</taxon>
        <taxon>Selenomonadaceae</taxon>
        <taxon>Selenomonas</taxon>
    </lineage>
</organism>
<evidence type="ECO:0000256" key="6">
    <source>
        <dbReference type="ARBA" id="ARBA00022801"/>
    </source>
</evidence>
<keyword evidence="6" id="KW-0378">Hydrolase</keyword>
<keyword evidence="9" id="KW-1185">Reference proteome</keyword>
<dbReference type="InterPro" id="IPR004419">
    <property type="entry name" value="Pept_A31_hyd_express"/>
</dbReference>
<dbReference type="EMBL" id="CP060204">
    <property type="protein sequence ID" value="QNH54955.1"/>
    <property type="molecule type" value="Genomic_DNA"/>
</dbReference>
<dbReference type="NCBIfam" id="TIGR00072">
    <property type="entry name" value="hydrog_prot"/>
    <property type="match status" value="1"/>
</dbReference>
<comment type="similarity">
    <text evidence="1">Belongs to the peptidase A31 family.</text>
</comment>
<dbReference type="AlphaFoldDB" id="A0A7G7VLG2"/>
<dbReference type="Gene3D" id="3.40.50.1450">
    <property type="entry name" value="HybD-like"/>
    <property type="match status" value="1"/>
</dbReference>
<dbReference type="InterPro" id="IPR000671">
    <property type="entry name" value="Peptidase_A31"/>
</dbReference>
<keyword evidence="4 7" id="KW-0479">Metal-binding</keyword>
<feature type="binding site" evidence="7">
    <location>
        <position position="73"/>
    </location>
    <ligand>
        <name>Ni(2+)</name>
        <dbReference type="ChEBI" id="CHEBI:49786"/>
    </ligand>
</feature>
<dbReference type="Pfam" id="PF01750">
    <property type="entry name" value="HycI"/>
    <property type="match status" value="1"/>
</dbReference>
<dbReference type="GO" id="GO:0008047">
    <property type="term" value="F:enzyme activator activity"/>
    <property type="evidence" value="ECO:0007669"/>
    <property type="project" value="InterPro"/>
</dbReference>
<dbReference type="Proteomes" id="UP000515480">
    <property type="component" value="Chromosome"/>
</dbReference>
<evidence type="ECO:0000256" key="2">
    <source>
        <dbReference type="ARBA" id="ARBA00022596"/>
    </source>
</evidence>
<dbReference type="PANTHER" id="PTHR30302">
    <property type="entry name" value="HYDROGENASE 1 MATURATION PROTEASE"/>
    <property type="match status" value="1"/>
</dbReference>